<keyword evidence="2" id="KW-1185">Reference proteome</keyword>
<gene>
    <name evidence="1" type="ORF">AW736_20160</name>
</gene>
<organism evidence="1 2">
    <name type="scientific">Termitidicoccus mucosus</name>
    <dbReference type="NCBI Taxonomy" id="1184151"/>
    <lineage>
        <taxon>Bacteria</taxon>
        <taxon>Pseudomonadati</taxon>
        <taxon>Verrucomicrobiota</taxon>
        <taxon>Opitutia</taxon>
        <taxon>Opitutales</taxon>
        <taxon>Opitutaceae</taxon>
        <taxon>Termitidicoccus</taxon>
    </lineage>
</organism>
<dbReference type="AlphaFoldDB" id="A0A178ICW0"/>
<reference evidence="1 2" key="1">
    <citation type="submission" date="2016-01" db="EMBL/GenBank/DDBJ databases">
        <title>High potential of lignocellulose degradation of a new Verrucomicrobia species.</title>
        <authorList>
            <person name="Wang Y."/>
            <person name="Shi Y."/>
            <person name="Qiu Z."/>
            <person name="Liu S."/>
            <person name="Yang H."/>
        </authorList>
    </citation>
    <scope>NUCLEOTIDE SEQUENCE [LARGE SCALE GENOMIC DNA]</scope>
    <source>
        <strain evidence="1 2">TSB47</strain>
    </source>
</reference>
<proteinExistence type="predicted"/>
<dbReference type="Proteomes" id="UP000078486">
    <property type="component" value="Unassembled WGS sequence"/>
</dbReference>
<protein>
    <submittedName>
        <fullName evidence="1">Uncharacterized protein</fullName>
    </submittedName>
</protein>
<name>A0A178ICW0_9BACT</name>
<evidence type="ECO:0000313" key="2">
    <source>
        <dbReference type="Proteomes" id="UP000078486"/>
    </source>
</evidence>
<comment type="caution">
    <text evidence="1">The sequence shown here is derived from an EMBL/GenBank/DDBJ whole genome shotgun (WGS) entry which is preliminary data.</text>
</comment>
<accession>A0A178ICW0</accession>
<sequence>MDIRSTEGGFPGLNTAWCKEARELSEKFGLPWQFIATNNPLHQIFSRRAAAARFCFRASSQT</sequence>
<dbReference type="EMBL" id="LRRQ01000155">
    <property type="protein sequence ID" value="OAM87854.1"/>
    <property type="molecule type" value="Genomic_DNA"/>
</dbReference>
<evidence type="ECO:0000313" key="1">
    <source>
        <dbReference type="EMBL" id="OAM87854.1"/>
    </source>
</evidence>